<reference evidence="1 2" key="1">
    <citation type="submission" date="2024-01" db="EMBL/GenBank/DDBJ databases">
        <title>Genome insights into Plantactinospora veratri sp. nov.</title>
        <authorList>
            <person name="Wang L."/>
        </authorList>
    </citation>
    <scope>NUCLEOTIDE SEQUENCE [LARGE SCALE GENOMIC DNA]</scope>
    <source>
        <strain evidence="1 2">NEAU-FHS4</strain>
    </source>
</reference>
<gene>
    <name evidence="1" type="ORF">V1634_09375</name>
</gene>
<dbReference type="RefSeq" id="WP_331207372.1">
    <property type="nucleotide sequence ID" value="NZ_JAZGQL010000005.1"/>
</dbReference>
<evidence type="ECO:0000313" key="1">
    <source>
        <dbReference type="EMBL" id="MEE6307032.1"/>
    </source>
</evidence>
<keyword evidence="2" id="KW-1185">Reference proteome</keyword>
<sequence>MRGARSDVDGFIQSLGWQVDPEVAGRLAHVVVTLRHLGCECDMDFFSPYAAAAERLVVQELDLLPSDSASTDRAAAVVRMVLLDAALATVRRMAQEHFVAQRFDAASPATGETGAVGQRTGVAN</sequence>
<evidence type="ECO:0000313" key="2">
    <source>
        <dbReference type="Proteomes" id="UP001339911"/>
    </source>
</evidence>
<dbReference type="EMBL" id="JAZGQL010000005">
    <property type="protein sequence ID" value="MEE6307032.1"/>
    <property type="molecule type" value="Genomic_DNA"/>
</dbReference>
<dbReference type="Proteomes" id="UP001339911">
    <property type="component" value="Unassembled WGS sequence"/>
</dbReference>
<protein>
    <submittedName>
        <fullName evidence="1">Uncharacterized protein</fullName>
    </submittedName>
</protein>
<accession>A0ABU7SAW0</accession>
<comment type="caution">
    <text evidence="1">The sequence shown here is derived from an EMBL/GenBank/DDBJ whole genome shotgun (WGS) entry which is preliminary data.</text>
</comment>
<organism evidence="1 2">
    <name type="scientific">Plantactinospora veratri</name>
    <dbReference type="NCBI Taxonomy" id="1436122"/>
    <lineage>
        <taxon>Bacteria</taxon>
        <taxon>Bacillati</taxon>
        <taxon>Actinomycetota</taxon>
        <taxon>Actinomycetes</taxon>
        <taxon>Micromonosporales</taxon>
        <taxon>Micromonosporaceae</taxon>
        <taxon>Plantactinospora</taxon>
    </lineage>
</organism>
<name>A0ABU7SAW0_9ACTN</name>
<proteinExistence type="predicted"/>